<organism evidence="1 2">
    <name type="scientific">Caldibacillus debilis</name>
    <dbReference type="NCBI Taxonomy" id="301148"/>
    <lineage>
        <taxon>Bacteria</taxon>
        <taxon>Bacillati</taxon>
        <taxon>Bacillota</taxon>
        <taxon>Bacilli</taxon>
        <taxon>Bacillales</taxon>
        <taxon>Bacillaceae</taxon>
        <taxon>Caldibacillus</taxon>
    </lineage>
</organism>
<dbReference type="STRING" id="301148.B4135_2681"/>
<sequence length="67" mass="7521">MNLDAEDPGICRWRGLAPVVKPPSFNRNAQHIGAEEQERRPSVFRKRWRTAAGIGPDENLLLLGKSP</sequence>
<evidence type="ECO:0000313" key="2">
    <source>
        <dbReference type="Proteomes" id="UP000075683"/>
    </source>
</evidence>
<comment type="caution">
    <text evidence="1">The sequence shown here is derived from an EMBL/GenBank/DDBJ whole genome shotgun (WGS) entry which is preliminary data.</text>
</comment>
<gene>
    <name evidence="1" type="ORF">B4135_2681</name>
</gene>
<dbReference type="AlphaFoldDB" id="A0A150LT50"/>
<proteinExistence type="predicted"/>
<reference evidence="1 2" key="1">
    <citation type="submission" date="2016-01" db="EMBL/GenBank/DDBJ databases">
        <title>Draft Genome Sequences of Seven Thermophilic Sporeformers Isolated from Foods.</title>
        <authorList>
            <person name="Berendsen E.M."/>
            <person name="Wells-Bennik M.H."/>
            <person name="Krawcyk A.O."/>
            <person name="De Jong A."/>
            <person name="Holsappel S."/>
            <person name="Eijlander R.T."/>
            <person name="Kuipers O.P."/>
        </authorList>
    </citation>
    <scope>NUCLEOTIDE SEQUENCE [LARGE SCALE GENOMIC DNA]</scope>
    <source>
        <strain evidence="1 2">B4135</strain>
    </source>
</reference>
<evidence type="ECO:0000313" key="1">
    <source>
        <dbReference type="EMBL" id="KYD15423.1"/>
    </source>
</evidence>
<dbReference type="EMBL" id="LQYT01000069">
    <property type="protein sequence ID" value="KYD15423.1"/>
    <property type="molecule type" value="Genomic_DNA"/>
</dbReference>
<accession>A0A150LT50</accession>
<name>A0A150LT50_9BACI</name>
<protein>
    <submittedName>
        <fullName evidence="1">Uncharacterized protein</fullName>
    </submittedName>
</protein>
<dbReference type="Proteomes" id="UP000075683">
    <property type="component" value="Unassembled WGS sequence"/>
</dbReference>